<accession>A0A928YU21</accession>
<evidence type="ECO:0000313" key="3">
    <source>
        <dbReference type="EMBL" id="MBE8718181.1"/>
    </source>
</evidence>
<feature type="domain" description="HTH cro/C1-type" evidence="2">
    <location>
        <begin position="54"/>
        <end position="107"/>
    </location>
</feature>
<gene>
    <name evidence="3" type="ORF">C4F51_13385</name>
</gene>
<dbReference type="Proteomes" id="UP000652567">
    <property type="component" value="Unassembled WGS sequence"/>
</dbReference>
<dbReference type="GO" id="GO:0003677">
    <property type="term" value="F:DNA binding"/>
    <property type="evidence" value="ECO:0007669"/>
    <property type="project" value="InterPro"/>
</dbReference>
<dbReference type="RefSeq" id="WP_193910530.1">
    <property type="nucleotide sequence ID" value="NZ_PRDL01000001.1"/>
</dbReference>
<dbReference type="PROSITE" id="PS50943">
    <property type="entry name" value="HTH_CROC1"/>
    <property type="match status" value="1"/>
</dbReference>
<proteinExistence type="predicted"/>
<evidence type="ECO:0000259" key="2">
    <source>
        <dbReference type="PROSITE" id="PS50943"/>
    </source>
</evidence>
<keyword evidence="1" id="KW-0812">Transmembrane</keyword>
<protein>
    <submittedName>
        <fullName evidence="3">Helix-turn-helix domain-containing protein</fullName>
    </submittedName>
</protein>
<feature type="transmembrane region" description="Helical" evidence="1">
    <location>
        <begin position="149"/>
        <end position="168"/>
    </location>
</feature>
<reference evidence="3" key="1">
    <citation type="submission" date="2018-07" db="EMBL/GenBank/DDBJ databases">
        <title>Genome assembly of strain Ka43.</title>
        <authorList>
            <person name="Kukolya J."/>
            <person name="Nagy I."/>
            <person name="Horvath B."/>
            <person name="Toth A."/>
        </authorList>
    </citation>
    <scope>NUCLEOTIDE SEQUENCE</scope>
    <source>
        <strain evidence="3">KB43</strain>
    </source>
</reference>
<organism evidence="3 4">
    <name type="scientific">Cellvibrio polysaccharolyticus</name>
    <dbReference type="NCBI Taxonomy" id="2082724"/>
    <lineage>
        <taxon>Bacteria</taxon>
        <taxon>Pseudomonadati</taxon>
        <taxon>Pseudomonadota</taxon>
        <taxon>Gammaproteobacteria</taxon>
        <taxon>Cellvibrionales</taxon>
        <taxon>Cellvibrionaceae</taxon>
        <taxon>Cellvibrio</taxon>
    </lineage>
</organism>
<dbReference type="InterPro" id="IPR001387">
    <property type="entry name" value="Cro/C1-type_HTH"/>
</dbReference>
<sequence>MTLQEKRYLHANVFGKPIYSYLSIGGKKAAFFRHRQPAFFNIVCFRMREVYMLIKELRQKRLLSQEQLAELCGLSLRTIQRVESGHRIGFASLRALAAEFNVNVESLEQELYTMEKVSNEFKDLPFWLKLYIGSSWFSANREEFKKIELFFLILSVCFLAFLGLNSIFKFAPASLDTVLLLGSFCTLAGAYNISVTIRTGDKYDVWSRLEATLPKRYFWFFGKNIDR</sequence>
<dbReference type="SUPFAM" id="SSF47413">
    <property type="entry name" value="lambda repressor-like DNA-binding domains"/>
    <property type="match status" value="1"/>
</dbReference>
<keyword evidence="4" id="KW-1185">Reference proteome</keyword>
<dbReference type="Pfam" id="PF01381">
    <property type="entry name" value="HTH_3"/>
    <property type="match status" value="1"/>
</dbReference>
<dbReference type="AlphaFoldDB" id="A0A928YU21"/>
<keyword evidence="1" id="KW-0472">Membrane</keyword>
<dbReference type="Gene3D" id="1.10.260.40">
    <property type="entry name" value="lambda repressor-like DNA-binding domains"/>
    <property type="match status" value="1"/>
</dbReference>
<feature type="transmembrane region" description="Helical" evidence="1">
    <location>
        <begin position="174"/>
        <end position="193"/>
    </location>
</feature>
<name>A0A928YU21_9GAMM</name>
<keyword evidence="1" id="KW-1133">Transmembrane helix</keyword>
<dbReference type="InterPro" id="IPR010982">
    <property type="entry name" value="Lambda_DNA-bd_dom_sf"/>
</dbReference>
<evidence type="ECO:0000313" key="4">
    <source>
        <dbReference type="Proteomes" id="UP000652567"/>
    </source>
</evidence>
<comment type="caution">
    <text evidence="3">The sequence shown here is derived from an EMBL/GenBank/DDBJ whole genome shotgun (WGS) entry which is preliminary data.</text>
</comment>
<dbReference type="EMBL" id="PRDL01000001">
    <property type="protein sequence ID" value="MBE8718181.1"/>
    <property type="molecule type" value="Genomic_DNA"/>
</dbReference>
<dbReference type="CDD" id="cd00093">
    <property type="entry name" value="HTH_XRE"/>
    <property type="match status" value="1"/>
</dbReference>
<evidence type="ECO:0000256" key="1">
    <source>
        <dbReference type="SAM" id="Phobius"/>
    </source>
</evidence>
<dbReference type="SMART" id="SM00530">
    <property type="entry name" value="HTH_XRE"/>
    <property type="match status" value="1"/>
</dbReference>